<dbReference type="EMBL" id="AOHV01000019">
    <property type="protein sequence ID" value="ELY38788.1"/>
    <property type="molecule type" value="Genomic_DNA"/>
</dbReference>
<organism evidence="3 5">
    <name type="scientific">Halalkalicoccus jeotgali (strain DSM 18796 / CECT 7217 / JCM 14584 / KCTC 4019 / B3)</name>
    <dbReference type="NCBI Taxonomy" id="795797"/>
    <lineage>
        <taxon>Archaea</taxon>
        <taxon>Methanobacteriati</taxon>
        <taxon>Methanobacteriota</taxon>
        <taxon>Stenosarchaea group</taxon>
        <taxon>Halobacteria</taxon>
        <taxon>Halobacteriales</taxon>
        <taxon>Halococcaceae</taxon>
        <taxon>Halalkalicoccus</taxon>
    </lineage>
</organism>
<dbReference type="Proteomes" id="UP000000390">
    <property type="component" value="Plasmid 2"/>
</dbReference>
<evidence type="ECO:0000313" key="4">
    <source>
        <dbReference type="EMBL" id="ELY38788.1"/>
    </source>
</evidence>
<dbReference type="HOGENOM" id="CLU_020413_1_0_2"/>
<keyword evidence="6" id="KW-1185">Reference proteome</keyword>
<dbReference type="eggNOG" id="arCOG01512">
    <property type="taxonomic scope" value="Archaea"/>
</dbReference>
<feature type="region of interest" description="Disordered" evidence="1">
    <location>
        <begin position="577"/>
        <end position="602"/>
    </location>
</feature>
<evidence type="ECO:0000256" key="1">
    <source>
        <dbReference type="SAM" id="MobiDB-lite"/>
    </source>
</evidence>
<dbReference type="GO" id="GO:0006749">
    <property type="term" value="P:glutathione metabolic process"/>
    <property type="evidence" value="ECO:0007669"/>
    <property type="project" value="TreeGrafter"/>
</dbReference>
<keyword evidence="3" id="KW-0614">Plasmid</keyword>
<dbReference type="EMBL" id="CP002064">
    <property type="protein sequence ID" value="ADJ17047.1"/>
    <property type="molecule type" value="Genomic_DNA"/>
</dbReference>
<dbReference type="GO" id="GO:0005829">
    <property type="term" value="C:cytosol"/>
    <property type="evidence" value="ECO:0007669"/>
    <property type="project" value="TreeGrafter"/>
</dbReference>
<proteinExistence type="predicted"/>
<evidence type="ECO:0000313" key="5">
    <source>
        <dbReference type="Proteomes" id="UP000000390"/>
    </source>
</evidence>
<evidence type="ECO:0000259" key="2">
    <source>
        <dbReference type="Pfam" id="PF02538"/>
    </source>
</evidence>
<dbReference type="InterPro" id="IPR003692">
    <property type="entry name" value="Hydantoinase_B"/>
</dbReference>
<feature type="compositionally biased region" description="Low complexity" evidence="1">
    <location>
        <begin position="580"/>
        <end position="590"/>
    </location>
</feature>
<accession>D8JCE0</accession>
<name>D8JCE0_HALJB</name>
<evidence type="ECO:0000313" key="6">
    <source>
        <dbReference type="Proteomes" id="UP000011645"/>
    </source>
</evidence>
<reference evidence="4 6" key="2">
    <citation type="journal article" date="2014" name="PLoS Genet.">
        <title>Phylogenetically driven sequencing of extremely halophilic archaea reveals strategies for static and dynamic osmo-response.</title>
        <authorList>
            <person name="Becker E.A."/>
            <person name="Seitzer P.M."/>
            <person name="Tritt A."/>
            <person name="Larsen D."/>
            <person name="Krusor M."/>
            <person name="Yao A.I."/>
            <person name="Wu D."/>
            <person name="Madern D."/>
            <person name="Eisen J.A."/>
            <person name="Darling A.E."/>
            <person name="Facciotti M.T."/>
        </authorList>
    </citation>
    <scope>NUCLEOTIDE SEQUENCE [LARGE SCALE GENOMIC DNA]</scope>
    <source>
        <strain evidence="4">B3</strain>
        <strain evidence="6">DSM 18796 / CECT 7217 / JCM 14584 / KCTC 4019 / B3</strain>
    </source>
</reference>
<dbReference type="RefSeq" id="WP_008415349.1">
    <property type="nucleotide sequence ID" value="NC_014299.1"/>
</dbReference>
<sequence length="602" mass="65585">MTDTTTENETNEITTDQVTLNTVSKNLVSICREMGINLKNTAYSPIFNEGLDFSCAVFDADAEMIGQAEFCPAQIGAMPFIVEWCVEELGEDAFTPGDVVLHNDPYRGGCHIPEHFVMKPAFVDGELVGFAASIGHMAEIGGKTPGGFAADATEVFQEGYRLPPVKIIEGGEDVESIWKIILNNVRTPRVTYGDLRALISSVDLGQERLEELVGRYGDEEFTDIIEDVQTYSERRMRSFIESIPNGTYEGVDYMDDDGINDGPFKLHVNMEIRDDEVIADWNGTDDQTDGPINATFGVTSSATWNAILQLYDGEGDMPVNKGSYEPIHVIAPPGTIANVDYPKPEVGGNTETHPRMVDTIYRAMAEPLPNKVAAADGSTCMNFLFGGEHPDTGEPYVNYHLEGMGWGGRPYGDGNDSVIVVNGNCRNTPVEVFETRYPWLTKKYELRQDSGGPGEYRGGLGIERIVEARAPQITVSALFDRMKNAPWGLKGGEKGGKSSITVERSDDDEFRTFDEAFGTDSPSKFADVKVTEGDRVCIRSPGGGGYGDPEDRSRAMVQEDVEEGFVSPPAAREQYGVNMASDADTADITTDGGGTADGSRSE</sequence>
<reference evidence="3 5" key="1">
    <citation type="journal article" date="2010" name="J. Bacteriol.">
        <title>Complete genome sequence of Halalkalicoccus jeotgali B3(T), an extremely halophilic archaeon.</title>
        <authorList>
            <person name="Roh S.W."/>
            <person name="Nam Y.D."/>
            <person name="Nam S.H."/>
            <person name="Choi S.H."/>
            <person name="Park H.S."/>
            <person name="Bae J.W."/>
        </authorList>
    </citation>
    <scope>NUCLEOTIDE SEQUENCE [LARGE SCALE GENOMIC DNA]</scope>
    <source>
        <strain evidence="3">B3</strain>
        <strain evidence="5">DSM 18796 / CECT 7217 / JCM 14584 / KCTC 4019 / B3</strain>
        <plasmid evidence="5">2</plasmid>
    </source>
</reference>
<gene>
    <name evidence="3" type="ordered locus">HacjB3_18523</name>
    <name evidence="4" type="ORF">C497_06384</name>
</gene>
<feature type="domain" description="Hydantoinase B/oxoprolinase" evidence="2">
    <location>
        <begin position="16"/>
        <end position="549"/>
    </location>
</feature>
<dbReference type="Pfam" id="PF02538">
    <property type="entry name" value="Hydantoinase_B"/>
    <property type="match status" value="1"/>
</dbReference>
<dbReference type="KEGG" id="hje:HacjB3_18523"/>
<dbReference type="PANTHER" id="PTHR11365">
    <property type="entry name" value="5-OXOPROLINASE RELATED"/>
    <property type="match status" value="1"/>
</dbReference>
<dbReference type="GO" id="GO:0017168">
    <property type="term" value="F:5-oxoprolinase (ATP-hydrolyzing) activity"/>
    <property type="evidence" value="ECO:0007669"/>
    <property type="project" value="TreeGrafter"/>
</dbReference>
<dbReference type="AlphaFoldDB" id="D8JCE0"/>
<dbReference type="GeneID" id="9421494"/>
<dbReference type="PATRIC" id="fig|795797.18.peg.3594"/>
<dbReference type="InterPro" id="IPR045079">
    <property type="entry name" value="Oxoprolinase-like"/>
</dbReference>
<dbReference type="PANTHER" id="PTHR11365:SF23">
    <property type="entry name" value="HYPOTHETICAL 5-OXOPROLINASE (EUROFUNG)-RELATED"/>
    <property type="match status" value="1"/>
</dbReference>
<dbReference type="Proteomes" id="UP000011645">
    <property type="component" value="Unassembled WGS sequence"/>
</dbReference>
<dbReference type="OrthoDB" id="8261at2157"/>
<protein>
    <submittedName>
        <fullName evidence="3">5-oxoprolinase (ATP-hydrolyzing)</fullName>
    </submittedName>
</protein>
<evidence type="ECO:0000313" key="3">
    <source>
        <dbReference type="EMBL" id="ADJ17047.1"/>
    </source>
</evidence>
<geneLocation type="plasmid" evidence="3 5">
    <name>2</name>
</geneLocation>